<reference evidence="4" key="1">
    <citation type="submission" date="2025-08" db="UniProtKB">
        <authorList>
            <consortium name="RefSeq"/>
        </authorList>
    </citation>
    <scope>IDENTIFICATION</scope>
</reference>
<dbReference type="GeneID" id="122128850"/>
<dbReference type="RefSeq" id="XP_042559669.1">
    <property type="nucleotide sequence ID" value="XM_042703735.1"/>
</dbReference>
<proteinExistence type="predicted"/>
<dbReference type="InterPro" id="IPR054000">
    <property type="entry name" value="MLKL_N"/>
</dbReference>
<dbReference type="PANTHER" id="PTHR35832">
    <property type="entry name" value="OS12G0248400 PROTEIN-RELATED"/>
    <property type="match status" value="1"/>
</dbReference>
<feature type="domain" description="Mixed lineage kinase" evidence="2">
    <location>
        <begin position="3"/>
        <end position="142"/>
    </location>
</feature>
<sequence length="217" mass="24666">MFQVKSLAFALYGYYKAVKANQKRCGRLVERVKVIEGFVDAVMDTNLDNPLVRSALTKLKEILTTAVELVEEHGKQDWLLQAMKANGVKSQFDDLNDRLSEVSGQLSLSLQLEQLKQLEKQREAFEAKRREEEDQRDAADDRLEWQRVLEGMNIIQRGVNDLQSGQNNLQSGQINLQCGQIDLKSGQIELQNSVDYLTNIIQGKCLTYSVACTRDVK</sequence>
<protein>
    <submittedName>
        <fullName evidence="4">Uncharacterized protein LOC122128850</fullName>
    </submittedName>
</protein>
<evidence type="ECO:0000313" key="4">
    <source>
        <dbReference type="RefSeq" id="XP_042559669.1"/>
    </source>
</evidence>
<gene>
    <name evidence="4" type="primary">LOC122128850</name>
</gene>
<dbReference type="CDD" id="cd21037">
    <property type="entry name" value="MLKL_NTD"/>
    <property type="match status" value="1"/>
</dbReference>
<keyword evidence="1" id="KW-0175">Coiled coil</keyword>
<dbReference type="AlphaFoldDB" id="A0A8M1KCM9"/>
<dbReference type="KEGG" id="char:122128850"/>
<evidence type="ECO:0000313" key="3">
    <source>
        <dbReference type="Proteomes" id="UP000515152"/>
    </source>
</evidence>
<name>A0A8M1KCM9_CLUHA</name>
<evidence type="ECO:0000256" key="1">
    <source>
        <dbReference type="SAM" id="Coils"/>
    </source>
</evidence>
<keyword evidence="3" id="KW-1185">Reference proteome</keyword>
<organism evidence="3 4">
    <name type="scientific">Clupea harengus</name>
    <name type="common">Atlantic herring</name>
    <dbReference type="NCBI Taxonomy" id="7950"/>
    <lineage>
        <taxon>Eukaryota</taxon>
        <taxon>Metazoa</taxon>
        <taxon>Chordata</taxon>
        <taxon>Craniata</taxon>
        <taxon>Vertebrata</taxon>
        <taxon>Euteleostomi</taxon>
        <taxon>Actinopterygii</taxon>
        <taxon>Neopterygii</taxon>
        <taxon>Teleostei</taxon>
        <taxon>Clupei</taxon>
        <taxon>Clupeiformes</taxon>
        <taxon>Clupeoidei</taxon>
        <taxon>Clupeidae</taxon>
        <taxon>Clupea</taxon>
    </lineage>
</organism>
<accession>A0A8M1KCM9</accession>
<dbReference type="Pfam" id="PF22215">
    <property type="entry name" value="MLKL_N"/>
    <property type="match status" value="1"/>
</dbReference>
<dbReference type="InterPro" id="IPR059179">
    <property type="entry name" value="MLKL-like_MCAfunc"/>
</dbReference>
<dbReference type="Proteomes" id="UP000515152">
    <property type="component" value="Chromosome 25"/>
</dbReference>
<evidence type="ECO:0000259" key="2">
    <source>
        <dbReference type="Pfam" id="PF22215"/>
    </source>
</evidence>
<feature type="coiled-coil region" evidence="1">
    <location>
        <begin position="108"/>
        <end position="142"/>
    </location>
</feature>